<evidence type="ECO:0000313" key="5">
    <source>
        <dbReference type="Proteomes" id="UP000053558"/>
    </source>
</evidence>
<feature type="transmembrane region" description="Helical" evidence="2">
    <location>
        <begin position="105"/>
        <end position="125"/>
    </location>
</feature>
<feature type="transmembrane region" description="Helical" evidence="2">
    <location>
        <begin position="72"/>
        <end position="93"/>
    </location>
</feature>
<keyword evidence="2" id="KW-0812">Transmembrane</keyword>
<evidence type="ECO:0000256" key="1">
    <source>
        <dbReference type="SAM" id="MobiDB-lite"/>
    </source>
</evidence>
<feature type="compositionally biased region" description="Polar residues" evidence="1">
    <location>
        <begin position="309"/>
        <end position="322"/>
    </location>
</feature>
<feature type="transmembrane region" description="Helical" evidence="2">
    <location>
        <begin position="33"/>
        <end position="52"/>
    </location>
</feature>
<proteinExistence type="predicted"/>
<dbReference type="KEGG" id="cput:CONPUDRAFT_163765"/>
<dbReference type="AlphaFoldDB" id="A0A5M3MUE5"/>
<gene>
    <name evidence="4" type="ORF">CONPUDRAFT_163765</name>
</gene>
<evidence type="ECO:0000259" key="3">
    <source>
        <dbReference type="Pfam" id="PF20151"/>
    </source>
</evidence>
<feature type="domain" description="DUF6533" evidence="3">
    <location>
        <begin position="41"/>
        <end position="83"/>
    </location>
</feature>
<feature type="transmembrane region" description="Helical" evidence="2">
    <location>
        <begin position="227"/>
        <end position="248"/>
    </location>
</feature>
<evidence type="ECO:0000313" key="4">
    <source>
        <dbReference type="EMBL" id="EIW82670.1"/>
    </source>
</evidence>
<keyword evidence="2" id="KW-1133">Transmembrane helix</keyword>
<dbReference type="InterPro" id="IPR045340">
    <property type="entry name" value="DUF6533"/>
</dbReference>
<reference evidence="5" key="1">
    <citation type="journal article" date="2012" name="Science">
        <title>The Paleozoic origin of enzymatic lignin decomposition reconstructed from 31 fungal genomes.</title>
        <authorList>
            <person name="Floudas D."/>
            <person name="Binder M."/>
            <person name="Riley R."/>
            <person name="Barry K."/>
            <person name="Blanchette R.A."/>
            <person name="Henrissat B."/>
            <person name="Martinez A.T."/>
            <person name="Otillar R."/>
            <person name="Spatafora J.W."/>
            <person name="Yadav J.S."/>
            <person name="Aerts A."/>
            <person name="Benoit I."/>
            <person name="Boyd A."/>
            <person name="Carlson A."/>
            <person name="Copeland A."/>
            <person name="Coutinho P.M."/>
            <person name="de Vries R.P."/>
            <person name="Ferreira P."/>
            <person name="Findley K."/>
            <person name="Foster B."/>
            <person name="Gaskell J."/>
            <person name="Glotzer D."/>
            <person name="Gorecki P."/>
            <person name="Heitman J."/>
            <person name="Hesse C."/>
            <person name="Hori C."/>
            <person name="Igarashi K."/>
            <person name="Jurgens J.A."/>
            <person name="Kallen N."/>
            <person name="Kersten P."/>
            <person name="Kohler A."/>
            <person name="Kuees U."/>
            <person name="Kumar T.K.A."/>
            <person name="Kuo A."/>
            <person name="LaButti K."/>
            <person name="Larrondo L.F."/>
            <person name="Lindquist E."/>
            <person name="Ling A."/>
            <person name="Lombard V."/>
            <person name="Lucas S."/>
            <person name="Lundell T."/>
            <person name="Martin R."/>
            <person name="McLaughlin D.J."/>
            <person name="Morgenstern I."/>
            <person name="Morin E."/>
            <person name="Murat C."/>
            <person name="Nagy L.G."/>
            <person name="Nolan M."/>
            <person name="Ohm R.A."/>
            <person name="Patyshakuliyeva A."/>
            <person name="Rokas A."/>
            <person name="Ruiz-Duenas F.J."/>
            <person name="Sabat G."/>
            <person name="Salamov A."/>
            <person name="Samejima M."/>
            <person name="Schmutz J."/>
            <person name="Slot J.C."/>
            <person name="St John F."/>
            <person name="Stenlid J."/>
            <person name="Sun H."/>
            <person name="Sun S."/>
            <person name="Syed K."/>
            <person name="Tsang A."/>
            <person name="Wiebenga A."/>
            <person name="Young D."/>
            <person name="Pisabarro A."/>
            <person name="Eastwood D.C."/>
            <person name="Martin F."/>
            <person name="Cullen D."/>
            <person name="Grigoriev I.V."/>
            <person name="Hibbett D.S."/>
        </authorList>
    </citation>
    <scope>NUCLEOTIDE SEQUENCE [LARGE SCALE GENOMIC DNA]</scope>
    <source>
        <strain evidence="5">RWD-64-598 SS2</strain>
    </source>
</reference>
<feature type="transmembrane region" description="Helical" evidence="2">
    <location>
        <begin position="186"/>
        <end position="207"/>
    </location>
</feature>
<dbReference type="GeneID" id="19204986"/>
<dbReference type="EMBL" id="JH711576">
    <property type="protein sequence ID" value="EIW82670.1"/>
    <property type="molecule type" value="Genomic_DNA"/>
</dbReference>
<dbReference type="OrthoDB" id="3354157at2759"/>
<feature type="region of interest" description="Disordered" evidence="1">
    <location>
        <begin position="304"/>
        <end position="354"/>
    </location>
</feature>
<accession>A0A5M3MUE5</accession>
<name>A0A5M3MUE5_CONPW</name>
<keyword evidence="5" id="KW-1185">Reference proteome</keyword>
<dbReference type="OMA" id="PINNEAF"/>
<protein>
    <recommendedName>
        <fullName evidence="3">DUF6533 domain-containing protein</fullName>
    </recommendedName>
</protein>
<sequence length="354" mass="39816">MLHFRDHSGFHDRLDGAAATYTYEEMVEEIRDSFAFLCVAFMGYTIMVWDQIITFGDEVQIVWRQRKTTMTFLFLINRYVVPLGFMITMYAYLSPGFTHQQCEQFVKYEGCIVSLGVFVAGLMLLKRLSALYHDKMSVVWFAGVLLFVWFCLTGLRASQGYPVPHSPVVHSCTEINRDWPSGSGSASLWIIVSFDTFVVGFILARTLPFGPHRDASTIARTLAVDGLMYYLVVFAINVTSAICIMKAPPGIKNIFGQLQLHLTVTMMSRITLNLPKEHRRLAGWSSRGQPSRWQDASTVLPPIRFGASSVPTRTGQGHNSAVATELHDLPTRPSNAYEQDRDRRRGSQSLPAGV</sequence>
<dbReference type="Proteomes" id="UP000053558">
    <property type="component" value="Unassembled WGS sequence"/>
</dbReference>
<organism evidence="4 5">
    <name type="scientific">Coniophora puteana (strain RWD-64-598)</name>
    <name type="common">Brown rot fungus</name>
    <dbReference type="NCBI Taxonomy" id="741705"/>
    <lineage>
        <taxon>Eukaryota</taxon>
        <taxon>Fungi</taxon>
        <taxon>Dikarya</taxon>
        <taxon>Basidiomycota</taxon>
        <taxon>Agaricomycotina</taxon>
        <taxon>Agaricomycetes</taxon>
        <taxon>Agaricomycetidae</taxon>
        <taxon>Boletales</taxon>
        <taxon>Coniophorineae</taxon>
        <taxon>Coniophoraceae</taxon>
        <taxon>Coniophora</taxon>
    </lineage>
</organism>
<evidence type="ECO:0000256" key="2">
    <source>
        <dbReference type="SAM" id="Phobius"/>
    </source>
</evidence>
<dbReference type="Pfam" id="PF20151">
    <property type="entry name" value="DUF6533"/>
    <property type="match status" value="1"/>
</dbReference>
<keyword evidence="2" id="KW-0472">Membrane</keyword>
<comment type="caution">
    <text evidence="4">The sequence shown here is derived from an EMBL/GenBank/DDBJ whole genome shotgun (WGS) entry which is preliminary data.</text>
</comment>
<dbReference type="RefSeq" id="XP_007766670.1">
    <property type="nucleotide sequence ID" value="XM_007768480.1"/>
</dbReference>
<feature type="transmembrane region" description="Helical" evidence="2">
    <location>
        <begin position="137"/>
        <end position="157"/>
    </location>
</feature>